<evidence type="ECO:0000259" key="5">
    <source>
        <dbReference type="PROSITE" id="PS51118"/>
    </source>
</evidence>
<dbReference type="InterPro" id="IPR036388">
    <property type="entry name" value="WH-like_DNA-bd_sf"/>
</dbReference>
<dbReference type="SUPFAM" id="SSF46785">
    <property type="entry name" value="Winged helix' DNA-binding domain"/>
    <property type="match status" value="1"/>
</dbReference>
<organism evidence="6 7">
    <name type="scientific">Janibacter alkaliphilus</name>
    <dbReference type="NCBI Taxonomy" id="1069963"/>
    <lineage>
        <taxon>Bacteria</taxon>
        <taxon>Bacillati</taxon>
        <taxon>Actinomycetota</taxon>
        <taxon>Actinomycetes</taxon>
        <taxon>Micrococcales</taxon>
        <taxon>Intrasporangiaceae</taxon>
        <taxon>Janibacter</taxon>
    </lineage>
</organism>
<dbReference type="InterPro" id="IPR002577">
    <property type="entry name" value="HTH_HxlR"/>
</dbReference>
<keyword evidence="7" id="KW-1185">Reference proteome</keyword>
<reference evidence="6 7" key="1">
    <citation type="submission" date="2020-07" db="EMBL/GenBank/DDBJ databases">
        <title>Sequencing the genomes of 1000 actinobacteria strains.</title>
        <authorList>
            <person name="Klenk H.-P."/>
        </authorList>
    </citation>
    <scope>NUCLEOTIDE SEQUENCE [LARGE SCALE GENOMIC DNA]</scope>
    <source>
        <strain evidence="6 7">DSM 24723</strain>
    </source>
</reference>
<evidence type="ECO:0000256" key="3">
    <source>
        <dbReference type="ARBA" id="ARBA00023163"/>
    </source>
</evidence>
<evidence type="ECO:0000313" key="6">
    <source>
        <dbReference type="EMBL" id="NYG36276.1"/>
    </source>
</evidence>
<accession>A0A852WZI7</accession>
<name>A0A852WZI7_9MICO</name>
<evidence type="ECO:0000313" key="7">
    <source>
        <dbReference type="Proteomes" id="UP000592181"/>
    </source>
</evidence>
<keyword evidence="3" id="KW-0804">Transcription</keyword>
<dbReference type="RefSeq" id="WP_218875153.1">
    <property type="nucleotide sequence ID" value="NZ_JACBZX010000001.1"/>
</dbReference>
<evidence type="ECO:0000256" key="4">
    <source>
        <dbReference type="SAM" id="MobiDB-lite"/>
    </source>
</evidence>
<proteinExistence type="predicted"/>
<keyword evidence="1" id="KW-0805">Transcription regulation</keyword>
<gene>
    <name evidence="6" type="ORF">BJY28_000745</name>
</gene>
<feature type="region of interest" description="Disordered" evidence="4">
    <location>
        <begin position="1"/>
        <end position="25"/>
    </location>
</feature>
<evidence type="ECO:0000256" key="2">
    <source>
        <dbReference type="ARBA" id="ARBA00023125"/>
    </source>
</evidence>
<comment type="caution">
    <text evidence="6">The sequence shown here is derived from an EMBL/GenBank/DDBJ whole genome shotgun (WGS) entry which is preliminary data.</text>
</comment>
<dbReference type="EMBL" id="JACBZX010000001">
    <property type="protein sequence ID" value="NYG36276.1"/>
    <property type="molecule type" value="Genomic_DNA"/>
</dbReference>
<sequence>MAHQAVSAWDDELVPTADGRTRAPSPDCPVEVALAAVSGRWTTLVLRNLLSGDSHSFSGLAASLPTLSDKVLTDRLRQLVSAGLVERTTTKGVPRRTTYRVTARGEELRPLLIELYRTGLALGSHDEARPGET</sequence>
<dbReference type="PANTHER" id="PTHR33204:SF18">
    <property type="entry name" value="TRANSCRIPTIONAL REGULATORY PROTEIN"/>
    <property type="match status" value="1"/>
</dbReference>
<dbReference type="Gene3D" id="1.10.10.10">
    <property type="entry name" value="Winged helix-like DNA-binding domain superfamily/Winged helix DNA-binding domain"/>
    <property type="match status" value="1"/>
</dbReference>
<dbReference type="GO" id="GO:0003677">
    <property type="term" value="F:DNA binding"/>
    <property type="evidence" value="ECO:0007669"/>
    <property type="project" value="UniProtKB-KW"/>
</dbReference>
<dbReference type="AlphaFoldDB" id="A0A852WZI7"/>
<feature type="domain" description="HTH hxlR-type" evidence="5">
    <location>
        <begin position="28"/>
        <end position="127"/>
    </location>
</feature>
<evidence type="ECO:0000256" key="1">
    <source>
        <dbReference type="ARBA" id="ARBA00023015"/>
    </source>
</evidence>
<protein>
    <submittedName>
        <fullName evidence="6">DNA-binding HxlR family transcriptional regulator</fullName>
    </submittedName>
</protein>
<keyword evidence="2 6" id="KW-0238">DNA-binding</keyword>
<dbReference type="PANTHER" id="PTHR33204">
    <property type="entry name" value="TRANSCRIPTIONAL REGULATOR, MARR FAMILY"/>
    <property type="match status" value="1"/>
</dbReference>
<dbReference type="Pfam" id="PF01638">
    <property type="entry name" value="HxlR"/>
    <property type="match status" value="1"/>
</dbReference>
<dbReference type="InterPro" id="IPR036390">
    <property type="entry name" value="WH_DNA-bd_sf"/>
</dbReference>
<dbReference type="Proteomes" id="UP000592181">
    <property type="component" value="Unassembled WGS sequence"/>
</dbReference>
<dbReference type="PROSITE" id="PS51118">
    <property type="entry name" value="HTH_HXLR"/>
    <property type="match status" value="1"/>
</dbReference>